<keyword evidence="2" id="KW-1185">Reference proteome</keyword>
<sequence length="32" mass="3720">MEIISAGLQLGMLYYSSVCCCHIRNKTMRRKI</sequence>
<gene>
    <name evidence="1" type="ORF">OIU74_012086</name>
</gene>
<reference evidence="1" key="1">
    <citation type="submission" date="2022-11" db="EMBL/GenBank/DDBJ databases">
        <authorList>
            <person name="Hyden B.L."/>
            <person name="Feng K."/>
            <person name="Yates T."/>
            <person name="Jawdy S."/>
            <person name="Smart L.B."/>
            <person name="Muchero W."/>
        </authorList>
    </citation>
    <scope>NUCLEOTIDE SEQUENCE</scope>
    <source>
        <tissue evidence="1">Shoot tip</tissue>
    </source>
</reference>
<organism evidence="1 2">
    <name type="scientific">Salix koriyanagi</name>
    <dbReference type="NCBI Taxonomy" id="2511006"/>
    <lineage>
        <taxon>Eukaryota</taxon>
        <taxon>Viridiplantae</taxon>
        <taxon>Streptophyta</taxon>
        <taxon>Embryophyta</taxon>
        <taxon>Tracheophyta</taxon>
        <taxon>Spermatophyta</taxon>
        <taxon>Magnoliopsida</taxon>
        <taxon>eudicotyledons</taxon>
        <taxon>Gunneridae</taxon>
        <taxon>Pentapetalae</taxon>
        <taxon>rosids</taxon>
        <taxon>fabids</taxon>
        <taxon>Malpighiales</taxon>
        <taxon>Salicaceae</taxon>
        <taxon>Saliceae</taxon>
        <taxon>Salix</taxon>
    </lineage>
</organism>
<dbReference type="Proteomes" id="UP001151752">
    <property type="component" value="Chromosome 1"/>
</dbReference>
<comment type="caution">
    <text evidence="1">The sequence shown here is derived from an EMBL/GenBank/DDBJ whole genome shotgun (WGS) entry which is preliminary data.</text>
</comment>
<evidence type="ECO:0000313" key="1">
    <source>
        <dbReference type="EMBL" id="KAJ6700667.1"/>
    </source>
</evidence>
<dbReference type="AlphaFoldDB" id="A0A9Q0T4G6"/>
<reference evidence="1" key="2">
    <citation type="journal article" date="2023" name="Int. J. Mol. Sci.">
        <title>De Novo Assembly and Annotation of 11 Diverse Shrub Willow (Salix) Genomes Reveals Novel Gene Organization in Sex-Linked Regions.</title>
        <authorList>
            <person name="Hyden B."/>
            <person name="Feng K."/>
            <person name="Yates T.B."/>
            <person name="Jawdy S."/>
            <person name="Cereghino C."/>
            <person name="Smart L.B."/>
            <person name="Muchero W."/>
        </authorList>
    </citation>
    <scope>NUCLEOTIDE SEQUENCE</scope>
    <source>
        <tissue evidence="1">Shoot tip</tissue>
    </source>
</reference>
<proteinExistence type="predicted"/>
<name>A0A9Q0T4G6_9ROSI</name>
<accession>A0A9Q0T4G6</accession>
<protein>
    <submittedName>
        <fullName evidence="1">Uncharacterized protein</fullName>
    </submittedName>
</protein>
<evidence type="ECO:0000313" key="2">
    <source>
        <dbReference type="Proteomes" id="UP001151752"/>
    </source>
</evidence>
<dbReference type="EMBL" id="JAPFFM010000016">
    <property type="protein sequence ID" value="KAJ6700667.1"/>
    <property type="molecule type" value="Genomic_DNA"/>
</dbReference>